<dbReference type="eggNOG" id="COG0131">
    <property type="taxonomic scope" value="Bacteria"/>
</dbReference>
<dbReference type="GO" id="GO:0005737">
    <property type="term" value="C:cytoplasm"/>
    <property type="evidence" value="ECO:0007669"/>
    <property type="project" value="UniProtKB-SubCell"/>
</dbReference>
<keyword evidence="4 6" id="KW-0368">Histidine biosynthesis</keyword>
<dbReference type="Gene3D" id="3.30.230.40">
    <property type="entry name" value="Imidazole glycerol phosphate dehydratase, domain 1"/>
    <property type="match status" value="2"/>
</dbReference>
<comment type="similarity">
    <text evidence="6 7">Belongs to the imidazoleglycerol-phosphate dehydratase family.</text>
</comment>
<dbReference type="EMBL" id="AFNU02000006">
    <property type="protein sequence ID" value="ERJ11936.1"/>
    <property type="molecule type" value="Genomic_DNA"/>
</dbReference>
<dbReference type="PANTHER" id="PTHR23133">
    <property type="entry name" value="IMIDAZOLEGLYCEROL-PHOSPHATE DEHYDRATASE HIS7"/>
    <property type="match status" value="1"/>
</dbReference>
<comment type="catalytic activity">
    <reaction evidence="6 7">
        <text>D-erythro-1-(imidazol-4-yl)glycerol 3-phosphate = 3-(imidazol-4-yl)-2-oxopropyl phosphate + H2O</text>
        <dbReference type="Rhea" id="RHEA:11040"/>
        <dbReference type="ChEBI" id="CHEBI:15377"/>
        <dbReference type="ChEBI" id="CHEBI:57766"/>
        <dbReference type="ChEBI" id="CHEBI:58278"/>
        <dbReference type="EC" id="4.2.1.19"/>
    </reaction>
</comment>
<dbReference type="GO" id="GO:0004424">
    <property type="term" value="F:imidazoleglycerol-phosphate dehydratase activity"/>
    <property type="evidence" value="ECO:0007669"/>
    <property type="project" value="UniProtKB-UniRule"/>
</dbReference>
<keyword evidence="9" id="KW-1185">Reference proteome</keyword>
<dbReference type="AlphaFoldDB" id="U2EAV1"/>
<dbReference type="PROSITE" id="PS00954">
    <property type="entry name" value="IGP_DEHYDRATASE_1"/>
    <property type="match status" value="1"/>
</dbReference>
<dbReference type="CDD" id="cd07914">
    <property type="entry name" value="IGPD"/>
    <property type="match status" value="1"/>
</dbReference>
<comment type="caution">
    <text evidence="8">The sequence shown here is derived from an EMBL/GenBank/DDBJ whole genome shotgun (WGS) entry which is preliminary data.</text>
</comment>
<evidence type="ECO:0000256" key="7">
    <source>
        <dbReference type="RuleBase" id="RU000599"/>
    </source>
</evidence>
<accession>U2EAV1</accession>
<dbReference type="InParanoid" id="U2EAV1"/>
<dbReference type="HAMAP" id="MF_00076">
    <property type="entry name" value="HisB"/>
    <property type="match status" value="1"/>
</dbReference>
<evidence type="ECO:0000256" key="6">
    <source>
        <dbReference type="HAMAP-Rule" id="MF_00076"/>
    </source>
</evidence>
<dbReference type="UniPathway" id="UPA00031">
    <property type="reaction ID" value="UER00011"/>
</dbReference>
<evidence type="ECO:0000313" key="9">
    <source>
        <dbReference type="Proteomes" id="UP000005707"/>
    </source>
</evidence>
<dbReference type="InterPro" id="IPR020568">
    <property type="entry name" value="Ribosomal_Su5_D2-typ_SF"/>
</dbReference>
<evidence type="ECO:0000256" key="3">
    <source>
        <dbReference type="ARBA" id="ARBA00022605"/>
    </source>
</evidence>
<name>U2EAV1_9MOLU</name>
<keyword evidence="3 6" id="KW-0028">Amino-acid biosynthesis</keyword>
<dbReference type="NCBIfam" id="NF002114">
    <property type="entry name" value="PRK00951.2-4"/>
    <property type="match status" value="1"/>
</dbReference>
<proteinExistence type="inferred from homology"/>
<evidence type="ECO:0000256" key="1">
    <source>
        <dbReference type="ARBA" id="ARBA00005047"/>
    </source>
</evidence>
<dbReference type="NCBIfam" id="NF002111">
    <property type="entry name" value="PRK00951.2-1"/>
    <property type="match status" value="1"/>
</dbReference>
<dbReference type="InterPro" id="IPR020565">
    <property type="entry name" value="ImidazoleglycerP_deHydtase_CS"/>
</dbReference>
<dbReference type="FunCoup" id="U2EAV1">
    <property type="interactions" value="324"/>
</dbReference>
<comment type="subcellular location">
    <subcellularLocation>
        <location evidence="6 7">Cytoplasm</location>
    </subcellularLocation>
</comment>
<keyword evidence="5 6" id="KW-0456">Lyase</keyword>
<dbReference type="SUPFAM" id="SSF54211">
    <property type="entry name" value="Ribosomal protein S5 domain 2-like"/>
    <property type="match status" value="2"/>
</dbReference>
<reference evidence="8 9" key="1">
    <citation type="journal article" date="2011" name="J. Bacteriol.">
        <title>Genome sequence of Haloplasma contractile, an unusual contractile bacterium from a deep-sea anoxic brine lake.</title>
        <authorList>
            <person name="Antunes A."/>
            <person name="Alam I."/>
            <person name="El Dorry H."/>
            <person name="Siam R."/>
            <person name="Robertson A."/>
            <person name="Bajic V.B."/>
            <person name="Stingl U."/>
        </authorList>
    </citation>
    <scope>NUCLEOTIDE SEQUENCE [LARGE SCALE GENOMIC DNA]</scope>
    <source>
        <strain evidence="8 9">SSD-17B</strain>
    </source>
</reference>
<gene>
    <name evidence="6 8" type="primary">hisB</name>
    <name evidence="8" type="ORF">HLPCO_001850</name>
</gene>
<evidence type="ECO:0000256" key="5">
    <source>
        <dbReference type="ARBA" id="ARBA00023239"/>
    </source>
</evidence>
<dbReference type="STRING" id="1033810.HLPCO_001850"/>
<evidence type="ECO:0000313" key="8">
    <source>
        <dbReference type="EMBL" id="ERJ11936.1"/>
    </source>
</evidence>
<comment type="pathway">
    <text evidence="1 6 7">Amino-acid biosynthesis; L-histidine biosynthesis; L-histidine from 5-phospho-alpha-D-ribose 1-diphosphate: step 6/9.</text>
</comment>
<dbReference type="FunFam" id="3.30.230.40:FF:000003">
    <property type="entry name" value="Imidazoleglycerol-phosphate dehydratase HisB"/>
    <property type="match status" value="1"/>
</dbReference>
<dbReference type="GO" id="GO:0000105">
    <property type="term" value="P:L-histidine biosynthetic process"/>
    <property type="evidence" value="ECO:0007669"/>
    <property type="project" value="UniProtKB-UniRule"/>
</dbReference>
<evidence type="ECO:0000256" key="4">
    <source>
        <dbReference type="ARBA" id="ARBA00023102"/>
    </source>
</evidence>
<dbReference type="InterPro" id="IPR000807">
    <property type="entry name" value="ImidazoleglycerolP_deHydtase"/>
</dbReference>
<dbReference type="PANTHER" id="PTHR23133:SF2">
    <property type="entry name" value="IMIDAZOLEGLYCEROL-PHOSPHATE DEHYDRATASE"/>
    <property type="match status" value="1"/>
</dbReference>
<reference evidence="8 9" key="2">
    <citation type="journal article" date="2013" name="PLoS ONE">
        <title>INDIGO - INtegrated Data Warehouse of MIcrobial GenOmes with Examples from the Red Sea Extremophiles.</title>
        <authorList>
            <person name="Alam I."/>
            <person name="Antunes A."/>
            <person name="Kamau A.A."/>
            <person name="Ba Alawi W."/>
            <person name="Kalkatawi M."/>
            <person name="Stingl U."/>
            <person name="Bajic V.B."/>
        </authorList>
    </citation>
    <scope>NUCLEOTIDE SEQUENCE [LARGE SCALE GENOMIC DNA]</scope>
    <source>
        <strain evidence="8 9">SSD-17B</strain>
    </source>
</reference>
<dbReference type="FunFam" id="3.30.230.40:FF:000001">
    <property type="entry name" value="Imidazoleglycerol-phosphate dehydratase HisB"/>
    <property type="match status" value="1"/>
</dbReference>
<dbReference type="Pfam" id="PF00475">
    <property type="entry name" value="IGPD"/>
    <property type="match status" value="1"/>
</dbReference>
<dbReference type="InterPro" id="IPR038494">
    <property type="entry name" value="IGPD_sf"/>
</dbReference>
<keyword evidence="6" id="KW-0963">Cytoplasm</keyword>
<sequence length="193" mass="21971">MMRQSKIERKTTETEIKINFNLDGSGRASIKTGIGFLDHMLTLFAFHGNFDLDVYCNGDLQVDDHHTVEDIALSLGQAFKQALGDKIGIKRYSSLYIPMDECLCRTVIDISNRPHFVYKVDYSRERVGTLDTQNVAEFFKSFVNEARITLHIELLYGGNDHHKVEAIFKSFARCLNEATMIDSNQIRSTKGVL</sequence>
<evidence type="ECO:0000256" key="2">
    <source>
        <dbReference type="ARBA" id="ARBA00016664"/>
    </source>
</evidence>
<dbReference type="Proteomes" id="UP000005707">
    <property type="component" value="Unassembled WGS sequence"/>
</dbReference>
<dbReference type="EC" id="4.2.1.19" evidence="6 7"/>
<dbReference type="PROSITE" id="PS00955">
    <property type="entry name" value="IGP_DEHYDRATASE_2"/>
    <property type="match status" value="1"/>
</dbReference>
<protein>
    <recommendedName>
        <fullName evidence="2 6">Imidazoleglycerol-phosphate dehydratase</fullName>
        <shortName evidence="6">IGPD</shortName>
        <ecNumber evidence="6 7">4.2.1.19</ecNumber>
    </recommendedName>
</protein>
<organism evidence="8 9">
    <name type="scientific">Haloplasma contractile SSD-17B</name>
    <dbReference type="NCBI Taxonomy" id="1033810"/>
    <lineage>
        <taxon>Bacteria</taxon>
        <taxon>Bacillati</taxon>
        <taxon>Mycoplasmatota</taxon>
        <taxon>Mollicutes</taxon>
        <taxon>Haloplasmatales</taxon>
        <taxon>Haloplasmataceae</taxon>
        <taxon>Haloplasma</taxon>
    </lineage>
</organism>